<gene>
    <name evidence="2" type="ORF">CEN44_10290</name>
</gene>
<sequence>MANEFYQLLELSPQATPSEIKRNYCRLVRKYSPEKDPERFKLIREAYPSFVTIMRE</sequence>
<proteinExistence type="predicted"/>
<dbReference type="InterPro" id="IPR001623">
    <property type="entry name" value="DnaJ_domain"/>
</dbReference>
<keyword evidence="3" id="KW-1185">Reference proteome</keyword>
<dbReference type="Gene3D" id="1.10.287.110">
    <property type="entry name" value="DnaJ domain"/>
    <property type="match status" value="1"/>
</dbReference>
<dbReference type="Proteomes" id="UP000235036">
    <property type="component" value="Unassembled WGS sequence"/>
</dbReference>
<dbReference type="Pfam" id="PF00226">
    <property type="entry name" value="DnaJ"/>
    <property type="match status" value="1"/>
</dbReference>
<dbReference type="AlphaFoldDB" id="A0A2N6K452"/>
<comment type="caution">
    <text evidence="2">The sequence shown here is derived from an EMBL/GenBank/DDBJ whole genome shotgun (WGS) entry which is preliminary data.</text>
</comment>
<reference evidence="2 3" key="1">
    <citation type="submission" date="2017-08" db="EMBL/GenBank/DDBJ databases">
        <title>Genomes of Fischerella (Mastigocladus) sp. strains.</title>
        <authorList>
            <person name="Miller S.R."/>
        </authorList>
    </citation>
    <scope>NUCLEOTIDE SEQUENCE [LARGE SCALE GENOMIC DNA]</scope>
    <source>
        <strain evidence="2 3">CCMEE 5323</strain>
    </source>
</reference>
<evidence type="ECO:0000313" key="2">
    <source>
        <dbReference type="EMBL" id="PLZ90693.1"/>
    </source>
</evidence>
<dbReference type="CDD" id="cd06257">
    <property type="entry name" value="DnaJ"/>
    <property type="match status" value="1"/>
</dbReference>
<evidence type="ECO:0000259" key="1">
    <source>
        <dbReference type="PROSITE" id="PS50076"/>
    </source>
</evidence>
<feature type="domain" description="J" evidence="1">
    <location>
        <begin position="4"/>
        <end position="56"/>
    </location>
</feature>
<dbReference type="SUPFAM" id="SSF46565">
    <property type="entry name" value="Chaperone J-domain"/>
    <property type="match status" value="1"/>
</dbReference>
<evidence type="ECO:0000313" key="3">
    <source>
        <dbReference type="Proteomes" id="UP000235036"/>
    </source>
</evidence>
<protein>
    <recommendedName>
        <fullName evidence="1">J domain-containing protein</fullName>
    </recommendedName>
</protein>
<organism evidence="2 3">
    <name type="scientific">Fischerella muscicola CCMEE 5323</name>
    <dbReference type="NCBI Taxonomy" id="2019572"/>
    <lineage>
        <taxon>Bacteria</taxon>
        <taxon>Bacillati</taxon>
        <taxon>Cyanobacteriota</taxon>
        <taxon>Cyanophyceae</taxon>
        <taxon>Nostocales</taxon>
        <taxon>Hapalosiphonaceae</taxon>
        <taxon>Fischerella</taxon>
    </lineage>
</organism>
<name>A0A2N6K452_FISMU</name>
<dbReference type="SMART" id="SM00271">
    <property type="entry name" value="DnaJ"/>
    <property type="match status" value="1"/>
</dbReference>
<dbReference type="RefSeq" id="WP_102205160.1">
    <property type="nucleotide sequence ID" value="NZ_CAWNVR010000299.1"/>
</dbReference>
<dbReference type="PROSITE" id="PS50076">
    <property type="entry name" value="DNAJ_2"/>
    <property type="match status" value="1"/>
</dbReference>
<accession>A0A2N6K452</accession>
<dbReference type="InterPro" id="IPR036869">
    <property type="entry name" value="J_dom_sf"/>
</dbReference>
<dbReference type="EMBL" id="NRQW01000209">
    <property type="protein sequence ID" value="PLZ90693.1"/>
    <property type="molecule type" value="Genomic_DNA"/>
</dbReference>